<reference evidence="14" key="3">
    <citation type="submission" date="2025-09" db="UniProtKB">
        <authorList>
            <consortium name="Ensembl"/>
        </authorList>
    </citation>
    <scope>IDENTIFICATION</scope>
</reference>
<dbReference type="PANTHER" id="PTHR11905:SF120">
    <property type="entry name" value="DISINTEGRIN AND METALLOPROTEINASE DOMAIN-CONTAINING PROTEIN 1A"/>
    <property type="match status" value="1"/>
</dbReference>
<reference evidence="14" key="2">
    <citation type="submission" date="2025-08" db="UniProtKB">
        <authorList>
            <consortium name="Ensembl"/>
        </authorList>
    </citation>
    <scope>IDENTIFICATION</scope>
</reference>
<keyword evidence="7" id="KW-0245">EGF-like domain</keyword>
<name>G3W932_SARHA</name>
<keyword evidence="3 9" id="KW-1133">Transmembrane helix</keyword>
<evidence type="ECO:0000256" key="3">
    <source>
        <dbReference type="ARBA" id="ARBA00022989"/>
    </source>
</evidence>
<dbReference type="InterPro" id="IPR002870">
    <property type="entry name" value="Peptidase_M12B_N"/>
</dbReference>
<evidence type="ECO:0000256" key="8">
    <source>
        <dbReference type="PROSITE-ProRule" id="PRU00276"/>
    </source>
</evidence>
<keyword evidence="10" id="KW-0732">Signal</keyword>
<gene>
    <name evidence="14" type="primary">LOC100931641</name>
</gene>
<protein>
    <recommendedName>
        <fullName evidence="16">ADAM metallopeptidase domain 15</fullName>
    </recommendedName>
</protein>
<evidence type="ECO:0000256" key="10">
    <source>
        <dbReference type="SAM" id="SignalP"/>
    </source>
</evidence>
<dbReference type="Pfam" id="PF08516">
    <property type="entry name" value="ADAM_CR"/>
    <property type="match status" value="1"/>
</dbReference>
<evidence type="ECO:0000256" key="5">
    <source>
        <dbReference type="ARBA" id="ARBA00023157"/>
    </source>
</evidence>
<feature type="transmembrane region" description="Helical" evidence="9">
    <location>
        <begin position="687"/>
        <end position="711"/>
    </location>
</feature>
<dbReference type="Gene3D" id="4.10.70.10">
    <property type="entry name" value="Disintegrin domain"/>
    <property type="match status" value="1"/>
</dbReference>
<dbReference type="CDD" id="cd04269">
    <property type="entry name" value="ZnMc_adamalysin_II_like"/>
    <property type="match status" value="1"/>
</dbReference>
<dbReference type="GO" id="GO:0008584">
    <property type="term" value="P:male gonad development"/>
    <property type="evidence" value="ECO:0007669"/>
    <property type="project" value="TreeGrafter"/>
</dbReference>
<feature type="domain" description="Disintegrin" evidence="12">
    <location>
        <begin position="404"/>
        <end position="487"/>
    </location>
</feature>
<evidence type="ECO:0000256" key="2">
    <source>
        <dbReference type="ARBA" id="ARBA00022692"/>
    </source>
</evidence>
<evidence type="ECO:0000256" key="7">
    <source>
        <dbReference type="PROSITE-ProRule" id="PRU00076"/>
    </source>
</evidence>
<keyword evidence="8" id="KW-0862">Zinc</keyword>
<feature type="binding site" evidence="8">
    <location>
        <position position="347"/>
    </location>
    <ligand>
        <name>Zn(2+)</name>
        <dbReference type="ChEBI" id="CHEBI:29105"/>
        <note>catalytic</note>
    </ligand>
</feature>
<evidence type="ECO:0000256" key="4">
    <source>
        <dbReference type="ARBA" id="ARBA00023136"/>
    </source>
</evidence>
<proteinExistence type="predicted"/>
<keyword evidence="15" id="KW-1185">Reference proteome</keyword>
<feature type="active site" evidence="8">
    <location>
        <position position="338"/>
    </location>
</feature>
<evidence type="ECO:0008006" key="16">
    <source>
        <dbReference type="Google" id="ProtNLM"/>
    </source>
</evidence>
<keyword evidence="5 7" id="KW-1015">Disulfide bond</keyword>
<dbReference type="SUPFAM" id="SSF55486">
    <property type="entry name" value="Metalloproteases ('zincins'), catalytic domain"/>
    <property type="match status" value="1"/>
</dbReference>
<dbReference type="GO" id="GO:0046872">
    <property type="term" value="F:metal ion binding"/>
    <property type="evidence" value="ECO:0007669"/>
    <property type="project" value="UniProtKB-KW"/>
</dbReference>
<organism evidence="14 15">
    <name type="scientific">Sarcophilus harrisii</name>
    <name type="common">Tasmanian devil</name>
    <name type="synonym">Sarcophilus laniarius</name>
    <dbReference type="NCBI Taxonomy" id="9305"/>
    <lineage>
        <taxon>Eukaryota</taxon>
        <taxon>Metazoa</taxon>
        <taxon>Chordata</taxon>
        <taxon>Craniata</taxon>
        <taxon>Vertebrata</taxon>
        <taxon>Euteleostomi</taxon>
        <taxon>Mammalia</taxon>
        <taxon>Metatheria</taxon>
        <taxon>Dasyuromorphia</taxon>
        <taxon>Dasyuridae</taxon>
        <taxon>Sarcophilus</taxon>
    </lineage>
</organism>
<dbReference type="InterPro" id="IPR000742">
    <property type="entry name" value="EGF"/>
</dbReference>
<dbReference type="SMART" id="SM00050">
    <property type="entry name" value="DISIN"/>
    <property type="match status" value="1"/>
</dbReference>
<dbReference type="FunFam" id="3.40.390.10:FF:000002">
    <property type="entry name" value="Disintegrin and metalloproteinase domain-containing protein 22"/>
    <property type="match status" value="1"/>
</dbReference>
<dbReference type="InterPro" id="IPR018358">
    <property type="entry name" value="Disintegrin_CS"/>
</dbReference>
<dbReference type="InterPro" id="IPR024079">
    <property type="entry name" value="MetalloPept_cat_dom_sf"/>
</dbReference>
<feature type="disulfide bond" evidence="6">
    <location>
        <begin position="459"/>
        <end position="479"/>
    </location>
</feature>
<feature type="domain" description="EGF-like" evidence="11">
    <location>
        <begin position="629"/>
        <end position="662"/>
    </location>
</feature>
<evidence type="ECO:0000256" key="9">
    <source>
        <dbReference type="SAM" id="Phobius"/>
    </source>
</evidence>
<evidence type="ECO:0000259" key="11">
    <source>
        <dbReference type="PROSITE" id="PS50026"/>
    </source>
</evidence>
<feature type="binding site" evidence="8">
    <location>
        <position position="341"/>
    </location>
    <ligand>
        <name>Zn(2+)</name>
        <dbReference type="ChEBI" id="CHEBI:29105"/>
        <note>catalytic</note>
    </ligand>
</feature>
<dbReference type="SMART" id="SM00608">
    <property type="entry name" value="ACR"/>
    <property type="match status" value="1"/>
</dbReference>
<dbReference type="PROSITE" id="PS00427">
    <property type="entry name" value="DISINTEGRIN_1"/>
    <property type="match status" value="1"/>
</dbReference>
<dbReference type="PROSITE" id="PS01186">
    <property type="entry name" value="EGF_2"/>
    <property type="match status" value="1"/>
</dbReference>
<dbReference type="GO" id="GO:0009897">
    <property type="term" value="C:external side of plasma membrane"/>
    <property type="evidence" value="ECO:0007669"/>
    <property type="project" value="TreeGrafter"/>
</dbReference>
<dbReference type="InterPro" id="IPR001590">
    <property type="entry name" value="Peptidase_M12B"/>
</dbReference>
<dbReference type="InterPro" id="IPR001762">
    <property type="entry name" value="Disintegrin_dom"/>
</dbReference>
<dbReference type="Gene3D" id="3.40.390.10">
    <property type="entry name" value="Collagenase (Catalytic Domain)"/>
    <property type="match status" value="1"/>
</dbReference>
<dbReference type="Pfam" id="PF00200">
    <property type="entry name" value="Disintegrin"/>
    <property type="match status" value="1"/>
</dbReference>
<accession>G3W932</accession>
<dbReference type="InParanoid" id="G3W932"/>
<dbReference type="GO" id="GO:0004222">
    <property type="term" value="F:metalloendopeptidase activity"/>
    <property type="evidence" value="ECO:0007669"/>
    <property type="project" value="InterPro"/>
</dbReference>
<dbReference type="InterPro" id="IPR034027">
    <property type="entry name" value="Reprolysin_adamalysin"/>
</dbReference>
<feature type="signal peptide" evidence="10">
    <location>
        <begin position="1"/>
        <end position="31"/>
    </location>
</feature>
<dbReference type="eggNOG" id="KOG3607">
    <property type="taxonomic scope" value="Eukaryota"/>
</dbReference>
<keyword evidence="8" id="KW-0479">Metal-binding</keyword>
<dbReference type="PROSITE" id="PS50214">
    <property type="entry name" value="DISINTEGRIN_2"/>
    <property type="match status" value="1"/>
</dbReference>
<evidence type="ECO:0000259" key="12">
    <source>
        <dbReference type="PROSITE" id="PS50214"/>
    </source>
</evidence>
<dbReference type="GO" id="GO:0006508">
    <property type="term" value="P:proteolysis"/>
    <property type="evidence" value="ECO:0007669"/>
    <property type="project" value="InterPro"/>
</dbReference>
<feature type="disulfide bond" evidence="7">
    <location>
        <begin position="652"/>
        <end position="661"/>
    </location>
</feature>
<dbReference type="PROSITE" id="PS50215">
    <property type="entry name" value="ADAM_MEPRO"/>
    <property type="match status" value="1"/>
</dbReference>
<keyword evidence="4 9" id="KW-0472">Membrane</keyword>
<dbReference type="Ensembl" id="ENSSHAT00000012035.2">
    <property type="protein sequence ID" value="ENSSHAP00000011937.2"/>
    <property type="gene ID" value="ENSSHAG00000010243.2"/>
</dbReference>
<dbReference type="GeneID" id="100931641"/>
<feature type="domain" description="Peptidase M12B" evidence="13">
    <location>
        <begin position="202"/>
        <end position="396"/>
    </location>
</feature>
<dbReference type="Pfam" id="PF01562">
    <property type="entry name" value="Pep_M12B_propep"/>
    <property type="match status" value="1"/>
</dbReference>
<dbReference type="InterPro" id="IPR036436">
    <property type="entry name" value="Disintegrin_dom_sf"/>
</dbReference>
<dbReference type="Proteomes" id="UP000007648">
    <property type="component" value="Unassembled WGS sequence"/>
</dbReference>
<dbReference type="PROSITE" id="PS50026">
    <property type="entry name" value="EGF_3"/>
    <property type="match status" value="1"/>
</dbReference>
<dbReference type="SUPFAM" id="SSF57552">
    <property type="entry name" value="Blood coagulation inhibitor (disintegrin)"/>
    <property type="match status" value="1"/>
</dbReference>
<evidence type="ECO:0000256" key="6">
    <source>
        <dbReference type="PROSITE-ProRule" id="PRU00068"/>
    </source>
</evidence>
<reference evidence="14 15" key="1">
    <citation type="journal article" date="2011" name="Proc. Natl. Acad. Sci. U.S.A.">
        <title>Genetic diversity and population structure of the endangered marsupial Sarcophilus harrisii (Tasmanian devil).</title>
        <authorList>
            <person name="Miller W."/>
            <person name="Hayes V.M."/>
            <person name="Ratan A."/>
            <person name="Petersen D.C."/>
            <person name="Wittekindt N.E."/>
            <person name="Miller J."/>
            <person name="Walenz B."/>
            <person name="Knight J."/>
            <person name="Qi J."/>
            <person name="Zhao F."/>
            <person name="Wang Q."/>
            <person name="Bedoya-Reina O.C."/>
            <person name="Katiyar N."/>
            <person name="Tomsho L.P."/>
            <person name="Kasson L.M."/>
            <person name="Hardie R.A."/>
            <person name="Woodbridge P."/>
            <person name="Tindall E.A."/>
            <person name="Bertelsen M.F."/>
            <person name="Dixon D."/>
            <person name="Pyecroft S."/>
            <person name="Helgen K.M."/>
            <person name="Lesk A.M."/>
            <person name="Pringle T.H."/>
            <person name="Patterson N."/>
            <person name="Zhang Y."/>
            <person name="Kreiss A."/>
            <person name="Woods G.M."/>
            <person name="Jones M.E."/>
            <person name="Schuster S.C."/>
        </authorList>
    </citation>
    <scope>NUCLEOTIDE SEQUENCE [LARGE SCALE GENOMIC DNA]</scope>
</reference>
<sequence length="733" mass="81043">MESSEFGLSPSYAKLGVFLLLAEALLPCVCCTQKSVYFSFYEIIIPRRLRGWRRGDPADEMHYSFSMRRRWHVIRLKRKKGLFVQNFPVYTYSDGIPRLDAPFIRNDCYYDGYLVGDQGSFASISTCSGLKGILIIQTMAFGILPVNASRKFEHVVYRLSKVARDTCGVKERESPEFWASMKGLGPMGPASPSFLFAWAHPKYLELFLVVDNARFQMWDRNVTTTIQTLMDALALVNQHMKQVSLEVVLAGVEIWSERDLVRISWDLQETLDSFNRWRALQLPQRARHNAAHLVTGQDLGSHQGQAFVGSVCSPGNATGVEAFPHEDVPRFAALLAHELGHNLGLKHDHPGCQCPNPPPCFMHKSVPLEGGFSNCSLWSFQEMLNRGWGTCLDRKPKPMSPFGRSYCGNKVVEEGEECDCGDGPGCPCCLPSCHLKKGSDCASGPCCSKCRLAKATTPCRPSADECDLPEYCDGTSPHCRPDSYKQDGTPCRDEGRCYRGRCRSLQGQCQELFGADSQAAPASCYRMNTLGDRFGNCGSEWQGPVRVFTKCHPEDALCGSLYCKDVQRLPSIRSHETLVQFLEGGTWCWGADLPRALDTPNGGLVKDGTSCGPHKICINQSCLDIEAVLPSDCSPLRCRHRGVCNNLQNCHCHSGYRPPTCELQGPGGSLDSGPSPRAGVLHQKLAVLLWSLMAAVLLLMPFVLAGICFWWKMKGTQGKELAIQAGPVGREGA</sequence>
<evidence type="ECO:0000313" key="14">
    <source>
        <dbReference type="Ensembl" id="ENSSHAP00000011937.2"/>
    </source>
</evidence>
<dbReference type="Pfam" id="PF01421">
    <property type="entry name" value="Reprolysin"/>
    <property type="match status" value="1"/>
</dbReference>
<keyword evidence="2 9" id="KW-0812">Transmembrane</keyword>
<feature type="chain" id="PRO_5029797960" description="ADAM metallopeptidase domain 15" evidence="10">
    <location>
        <begin position="32"/>
        <end position="733"/>
    </location>
</feature>
<dbReference type="AlphaFoldDB" id="G3W932"/>
<evidence type="ECO:0000313" key="15">
    <source>
        <dbReference type="Proteomes" id="UP000007648"/>
    </source>
</evidence>
<dbReference type="PANTHER" id="PTHR11905">
    <property type="entry name" value="ADAM A DISINTEGRIN AND METALLOPROTEASE DOMAIN"/>
    <property type="match status" value="1"/>
</dbReference>
<feature type="binding site" evidence="8">
    <location>
        <position position="337"/>
    </location>
    <ligand>
        <name>Zn(2+)</name>
        <dbReference type="ChEBI" id="CHEBI:29105"/>
        <note>catalytic</note>
    </ligand>
</feature>
<dbReference type="KEGG" id="shr:100931641"/>
<evidence type="ECO:0000256" key="1">
    <source>
        <dbReference type="ARBA" id="ARBA00004479"/>
    </source>
</evidence>
<dbReference type="InterPro" id="IPR006586">
    <property type="entry name" value="ADAM_Cys-rich"/>
</dbReference>
<dbReference type="GO" id="GO:1990913">
    <property type="term" value="C:sperm head plasma membrane"/>
    <property type="evidence" value="ECO:0007669"/>
    <property type="project" value="TreeGrafter"/>
</dbReference>
<dbReference type="GeneTree" id="ENSGT00940000161891"/>
<comment type="caution">
    <text evidence="7">Lacks conserved residue(s) required for the propagation of feature annotation.</text>
</comment>
<evidence type="ECO:0000259" key="13">
    <source>
        <dbReference type="PROSITE" id="PS50215"/>
    </source>
</evidence>
<dbReference type="HOGENOM" id="CLU_012714_4_0_1"/>
<comment type="subcellular location">
    <subcellularLocation>
        <location evidence="1">Membrane</location>
        <topology evidence="1">Single-pass type I membrane protein</topology>
    </subcellularLocation>
</comment>
<dbReference type="OrthoDB" id="5951731at2759"/>
<dbReference type="GO" id="GO:0007339">
    <property type="term" value="P:binding of sperm to zona pellucida"/>
    <property type="evidence" value="ECO:0007669"/>
    <property type="project" value="TreeGrafter"/>
</dbReference>
<dbReference type="RefSeq" id="XP_003761195.2">
    <property type="nucleotide sequence ID" value="XM_003761147.3"/>
</dbReference>
<dbReference type="FunFam" id="4.10.70.10:FF:000003">
    <property type="entry name" value="Disintegrin and metalloproteinase domain-containing protein 17"/>
    <property type="match status" value="1"/>
</dbReference>